<organism evidence="1 2">
    <name type="scientific">Polyporus arcularius HHB13444</name>
    <dbReference type="NCBI Taxonomy" id="1314778"/>
    <lineage>
        <taxon>Eukaryota</taxon>
        <taxon>Fungi</taxon>
        <taxon>Dikarya</taxon>
        <taxon>Basidiomycota</taxon>
        <taxon>Agaricomycotina</taxon>
        <taxon>Agaricomycetes</taxon>
        <taxon>Polyporales</taxon>
        <taxon>Polyporaceae</taxon>
        <taxon>Polyporus</taxon>
    </lineage>
</organism>
<accession>A0A5C3NNJ6</accession>
<reference evidence="1 2" key="1">
    <citation type="journal article" date="2019" name="Nat. Ecol. Evol.">
        <title>Megaphylogeny resolves global patterns of mushroom evolution.</title>
        <authorList>
            <person name="Varga T."/>
            <person name="Krizsan K."/>
            <person name="Foldi C."/>
            <person name="Dima B."/>
            <person name="Sanchez-Garcia M."/>
            <person name="Sanchez-Ramirez S."/>
            <person name="Szollosi G.J."/>
            <person name="Szarkandi J.G."/>
            <person name="Papp V."/>
            <person name="Albert L."/>
            <person name="Andreopoulos W."/>
            <person name="Angelini C."/>
            <person name="Antonin V."/>
            <person name="Barry K.W."/>
            <person name="Bougher N.L."/>
            <person name="Buchanan P."/>
            <person name="Buyck B."/>
            <person name="Bense V."/>
            <person name="Catcheside P."/>
            <person name="Chovatia M."/>
            <person name="Cooper J."/>
            <person name="Damon W."/>
            <person name="Desjardin D."/>
            <person name="Finy P."/>
            <person name="Geml J."/>
            <person name="Haridas S."/>
            <person name="Hughes K."/>
            <person name="Justo A."/>
            <person name="Karasinski D."/>
            <person name="Kautmanova I."/>
            <person name="Kiss B."/>
            <person name="Kocsube S."/>
            <person name="Kotiranta H."/>
            <person name="LaButti K.M."/>
            <person name="Lechner B.E."/>
            <person name="Liimatainen K."/>
            <person name="Lipzen A."/>
            <person name="Lukacs Z."/>
            <person name="Mihaltcheva S."/>
            <person name="Morgado L.N."/>
            <person name="Niskanen T."/>
            <person name="Noordeloos M.E."/>
            <person name="Ohm R.A."/>
            <person name="Ortiz-Santana B."/>
            <person name="Ovrebo C."/>
            <person name="Racz N."/>
            <person name="Riley R."/>
            <person name="Savchenko A."/>
            <person name="Shiryaev A."/>
            <person name="Soop K."/>
            <person name="Spirin V."/>
            <person name="Szebenyi C."/>
            <person name="Tomsovsky M."/>
            <person name="Tulloss R.E."/>
            <person name="Uehling J."/>
            <person name="Grigoriev I.V."/>
            <person name="Vagvolgyi C."/>
            <person name="Papp T."/>
            <person name="Martin F.M."/>
            <person name="Miettinen O."/>
            <person name="Hibbett D.S."/>
            <person name="Nagy L.G."/>
        </authorList>
    </citation>
    <scope>NUCLEOTIDE SEQUENCE [LARGE SCALE GENOMIC DNA]</scope>
    <source>
        <strain evidence="1 2">HHB13444</strain>
    </source>
</reference>
<dbReference type="AlphaFoldDB" id="A0A5C3NNJ6"/>
<evidence type="ECO:0000313" key="1">
    <source>
        <dbReference type="EMBL" id="TFK77858.1"/>
    </source>
</evidence>
<proteinExistence type="predicted"/>
<evidence type="ECO:0000313" key="2">
    <source>
        <dbReference type="Proteomes" id="UP000308197"/>
    </source>
</evidence>
<gene>
    <name evidence="1" type="ORF">K466DRAFT_607609</name>
</gene>
<protein>
    <submittedName>
        <fullName evidence="1">Uncharacterized protein</fullName>
    </submittedName>
</protein>
<keyword evidence="2" id="KW-1185">Reference proteome</keyword>
<sequence>MPHGYIPPPPPAEYTLLFARWTGWLETRQDDTRTSLRHAYTLAIRPDEPIVAGRMVKILAITTPRTTHAPNCTPRSSLDTCEPHLFGRVEDVWRVDEDTARARVRNLCTGNRVVEAEVDFPYALATATHPTSRALRKWSAVDLVEIGLDSPECVRPELLIGACDGPRCWLAISRRLNTSLHH</sequence>
<dbReference type="Proteomes" id="UP000308197">
    <property type="component" value="Unassembled WGS sequence"/>
</dbReference>
<dbReference type="EMBL" id="ML213069">
    <property type="protein sequence ID" value="TFK77858.1"/>
    <property type="molecule type" value="Genomic_DNA"/>
</dbReference>
<dbReference type="InParanoid" id="A0A5C3NNJ6"/>
<name>A0A5C3NNJ6_9APHY</name>